<dbReference type="SUPFAM" id="SSF49265">
    <property type="entry name" value="Fibronectin type III"/>
    <property type="match status" value="1"/>
</dbReference>
<dbReference type="SMART" id="SM00060">
    <property type="entry name" value="FN3"/>
    <property type="match status" value="2"/>
</dbReference>
<dbReference type="Pfam" id="PF00041">
    <property type="entry name" value="fn3"/>
    <property type="match status" value="2"/>
</dbReference>
<dbReference type="CDD" id="cd00063">
    <property type="entry name" value="FN3"/>
    <property type="match status" value="2"/>
</dbReference>
<dbReference type="AlphaFoldDB" id="A0A674CY94"/>
<name>A0A674CY94_SALTR</name>
<dbReference type="FunFam" id="2.60.40.10:FF:000034">
    <property type="entry name" value="Titin isoform A"/>
    <property type="match status" value="1"/>
</dbReference>
<evidence type="ECO:0000313" key="5">
    <source>
        <dbReference type="Proteomes" id="UP000472277"/>
    </source>
</evidence>
<proteinExistence type="predicted"/>
<dbReference type="GeneTree" id="ENSGT01150000286978"/>
<dbReference type="InterPro" id="IPR036116">
    <property type="entry name" value="FN3_sf"/>
</dbReference>
<dbReference type="FunFam" id="2.60.40.10:FF:000012">
    <property type="entry name" value="titin isoform X1"/>
    <property type="match status" value="1"/>
</dbReference>
<dbReference type="InterPro" id="IPR003961">
    <property type="entry name" value="FN3_dom"/>
</dbReference>
<dbReference type="PRINTS" id="PR00014">
    <property type="entry name" value="FNTYPEIII"/>
</dbReference>
<dbReference type="Gene3D" id="2.60.40.10">
    <property type="entry name" value="Immunoglobulins"/>
    <property type="match status" value="2"/>
</dbReference>
<evidence type="ECO:0000256" key="1">
    <source>
        <dbReference type="ARBA" id="ARBA00022737"/>
    </source>
</evidence>
<feature type="domain" description="Fibronectin type-III" evidence="3">
    <location>
        <begin position="140"/>
        <end position="235"/>
    </location>
</feature>
<sequence length="240" mass="26945">MKSLLTVWYCPGTHLHMWKRGKHPPQTVHINVKVLDRPGPPGGPISIYGVTSEKACIAWRPPAQDGGSDVSHYIVEKRETSRLVWTLVEPKVQTLNLKIIKLVPGNEYVFRVIPVNKYGIGEPLESEPMISRNQFVTPDPPTDVEVSTITKDSMVVTWERPEKDGGNAISGFVIEKRDKEGVRWTRCNKRTVSELRFRVAGLLENRSYEFRVSSENAAGVGKPSEPTIYYKALDAIFTSG</sequence>
<dbReference type="GO" id="GO:0045214">
    <property type="term" value="P:sarcomere organization"/>
    <property type="evidence" value="ECO:0007669"/>
    <property type="project" value="TreeGrafter"/>
</dbReference>
<reference evidence="4" key="2">
    <citation type="submission" date="2025-09" db="UniProtKB">
        <authorList>
            <consortium name="Ensembl"/>
        </authorList>
    </citation>
    <scope>IDENTIFICATION</scope>
</reference>
<evidence type="ECO:0000313" key="4">
    <source>
        <dbReference type="Ensembl" id="ENSSTUP00000088438.1"/>
    </source>
</evidence>
<keyword evidence="5" id="KW-1185">Reference proteome</keyword>
<dbReference type="PANTHER" id="PTHR14340:SF13">
    <property type="entry name" value="TITIN"/>
    <property type="match status" value="1"/>
</dbReference>
<dbReference type="InParanoid" id="A0A674CY94"/>
<dbReference type="GO" id="GO:0031430">
    <property type="term" value="C:M band"/>
    <property type="evidence" value="ECO:0007669"/>
    <property type="project" value="TreeGrafter"/>
</dbReference>
<dbReference type="GO" id="GO:0008307">
    <property type="term" value="F:structural constituent of muscle"/>
    <property type="evidence" value="ECO:0007669"/>
    <property type="project" value="TreeGrafter"/>
</dbReference>
<dbReference type="InterPro" id="IPR013783">
    <property type="entry name" value="Ig-like_fold"/>
</dbReference>
<dbReference type="GO" id="GO:0048738">
    <property type="term" value="P:cardiac muscle tissue development"/>
    <property type="evidence" value="ECO:0007669"/>
    <property type="project" value="TreeGrafter"/>
</dbReference>
<keyword evidence="1" id="KW-0677">Repeat</keyword>
<organism evidence="4 5">
    <name type="scientific">Salmo trutta</name>
    <name type="common">Brown trout</name>
    <dbReference type="NCBI Taxonomy" id="8032"/>
    <lineage>
        <taxon>Eukaryota</taxon>
        <taxon>Metazoa</taxon>
        <taxon>Chordata</taxon>
        <taxon>Craniata</taxon>
        <taxon>Vertebrata</taxon>
        <taxon>Euteleostomi</taxon>
        <taxon>Actinopterygii</taxon>
        <taxon>Neopterygii</taxon>
        <taxon>Teleostei</taxon>
        <taxon>Protacanthopterygii</taxon>
        <taxon>Salmoniformes</taxon>
        <taxon>Salmonidae</taxon>
        <taxon>Salmoninae</taxon>
        <taxon>Salmo</taxon>
    </lineage>
</organism>
<dbReference type="PROSITE" id="PS50853">
    <property type="entry name" value="FN3"/>
    <property type="match status" value="2"/>
</dbReference>
<evidence type="ECO:0000256" key="2">
    <source>
        <dbReference type="ARBA" id="ARBA00023319"/>
    </source>
</evidence>
<dbReference type="PANTHER" id="PTHR14340">
    <property type="entry name" value="MICROFIBRIL-ASSOCIATED GLYCOPROTEIN 3"/>
    <property type="match status" value="1"/>
</dbReference>
<feature type="domain" description="Fibronectin type-III" evidence="3">
    <location>
        <begin position="40"/>
        <end position="134"/>
    </location>
</feature>
<dbReference type="Ensembl" id="ENSSTUT00000094099.1">
    <property type="protein sequence ID" value="ENSSTUP00000088438.1"/>
    <property type="gene ID" value="ENSSTUG00000038890.1"/>
</dbReference>
<accession>A0A674CY94</accession>
<keyword evidence="2" id="KW-0393">Immunoglobulin domain</keyword>
<dbReference type="Proteomes" id="UP000472277">
    <property type="component" value="Chromosome 24"/>
</dbReference>
<dbReference type="OMA" id="CHESHKP"/>
<evidence type="ECO:0000259" key="3">
    <source>
        <dbReference type="PROSITE" id="PS50853"/>
    </source>
</evidence>
<protein>
    <recommendedName>
        <fullName evidence="3">Fibronectin type-III domain-containing protein</fullName>
    </recommendedName>
</protein>
<reference evidence="4" key="1">
    <citation type="submission" date="2025-08" db="UniProtKB">
        <authorList>
            <consortium name="Ensembl"/>
        </authorList>
    </citation>
    <scope>IDENTIFICATION</scope>
</reference>